<dbReference type="EMBL" id="PVZS01000051">
    <property type="protein sequence ID" value="PSC02532.1"/>
    <property type="molecule type" value="Genomic_DNA"/>
</dbReference>
<dbReference type="AlphaFoldDB" id="A0A2T1HLL4"/>
<dbReference type="OrthoDB" id="7363113at2"/>
<comment type="caution">
    <text evidence="3">The sequence shown here is derived from an EMBL/GenBank/DDBJ whole genome shotgun (WGS) entry which is preliminary data.</text>
</comment>
<evidence type="ECO:0000313" key="4">
    <source>
        <dbReference type="Proteomes" id="UP000239772"/>
    </source>
</evidence>
<evidence type="ECO:0000313" key="3">
    <source>
        <dbReference type="EMBL" id="PSC02532.1"/>
    </source>
</evidence>
<keyword evidence="1" id="KW-0233">DNA recombination</keyword>
<reference evidence="4" key="1">
    <citation type="submission" date="2018-03" db="EMBL/GenBank/DDBJ databases">
        <authorList>
            <person name="Sun L."/>
            <person name="Liu H."/>
            <person name="Chen W."/>
            <person name="Huang K."/>
            <person name="Liu W."/>
            <person name="Gao X."/>
        </authorList>
    </citation>
    <scope>NUCLEOTIDE SEQUENCE [LARGE SCALE GENOMIC DNA]</scope>
    <source>
        <strain evidence="4">SH9</strain>
    </source>
</reference>
<dbReference type="Proteomes" id="UP000239772">
    <property type="component" value="Unassembled WGS sequence"/>
</dbReference>
<organism evidence="3 4">
    <name type="scientific">Alsobacter soli</name>
    <dbReference type="NCBI Taxonomy" id="2109933"/>
    <lineage>
        <taxon>Bacteria</taxon>
        <taxon>Pseudomonadati</taxon>
        <taxon>Pseudomonadota</taxon>
        <taxon>Alphaproteobacteria</taxon>
        <taxon>Hyphomicrobiales</taxon>
        <taxon>Alsobacteraceae</taxon>
        <taxon>Alsobacter</taxon>
    </lineage>
</organism>
<protein>
    <submittedName>
        <fullName evidence="3">Site-specific integrase</fullName>
    </submittedName>
</protein>
<dbReference type="InterPro" id="IPR013762">
    <property type="entry name" value="Integrase-like_cat_sf"/>
</dbReference>
<dbReference type="Gene3D" id="1.10.443.10">
    <property type="entry name" value="Intergrase catalytic core"/>
    <property type="match status" value="1"/>
</dbReference>
<keyword evidence="4" id="KW-1185">Reference proteome</keyword>
<feature type="domain" description="Tyr recombinase" evidence="2">
    <location>
        <begin position="98"/>
        <end position="299"/>
    </location>
</feature>
<sequence>MSRQELQRRYSYFLSFVARSEPLRDNLSPAAYVTPDRVHAYCEQLQRNVSSVTSAGSIRKLLDAARALAPKQDFGWLVELALDLEFLAEPKDKRARIRETPVLVEAGLSLFQGTLCRSPSFRSARVARDGLMVALLAHCPIRLKNFASLMIGQNFCREGDHWAIILSEHETKSRRPDERPVPTVLAPYIEAYLEHFRPLLLGGERGRGSEAAGPLWISGQTREGMSYSAVQRAITLRTQEAIGVALSPHLFRSAAASTVAAHAGERPHMASALLQHTDPRVTELHYNRASSVHAVKAYGRLIQDLR</sequence>
<dbReference type="GO" id="GO:0015074">
    <property type="term" value="P:DNA integration"/>
    <property type="evidence" value="ECO:0007669"/>
    <property type="project" value="InterPro"/>
</dbReference>
<dbReference type="SUPFAM" id="SSF56349">
    <property type="entry name" value="DNA breaking-rejoining enzymes"/>
    <property type="match status" value="1"/>
</dbReference>
<dbReference type="RefSeq" id="WP_106340632.1">
    <property type="nucleotide sequence ID" value="NZ_PVZS01000051.1"/>
</dbReference>
<evidence type="ECO:0000256" key="1">
    <source>
        <dbReference type="ARBA" id="ARBA00023172"/>
    </source>
</evidence>
<proteinExistence type="predicted"/>
<evidence type="ECO:0000259" key="2">
    <source>
        <dbReference type="PROSITE" id="PS51898"/>
    </source>
</evidence>
<gene>
    <name evidence="3" type="ORF">SLNSH_23570</name>
</gene>
<dbReference type="InterPro" id="IPR002104">
    <property type="entry name" value="Integrase_catalytic"/>
</dbReference>
<name>A0A2T1HLL4_9HYPH</name>
<accession>A0A2T1HLL4</accession>
<dbReference type="PROSITE" id="PS51898">
    <property type="entry name" value="TYR_RECOMBINASE"/>
    <property type="match status" value="1"/>
</dbReference>
<dbReference type="InterPro" id="IPR011010">
    <property type="entry name" value="DNA_brk_join_enz"/>
</dbReference>
<dbReference type="GO" id="GO:0003677">
    <property type="term" value="F:DNA binding"/>
    <property type="evidence" value="ECO:0007669"/>
    <property type="project" value="InterPro"/>
</dbReference>
<dbReference type="GO" id="GO:0006310">
    <property type="term" value="P:DNA recombination"/>
    <property type="evidence" value="ECO:0007669"/>
    <property type="project" value="UniProtKB-KW"/>
</dbReference>